<dbReference type="InterPro" id="IPR000477">
    <property type="entry name" value="RT_dom"/>
</dbReference>
<evidence type="ECO:0000313" key="2">
    <source>
        <dbReference type="EMBL" id="KAF7414211.1"/>
    </source>
</evidence>
<dbReference type="GO" id="GO:0071897">
    <property type="term" value="P:DNA biosynthetic process"/>
    <property type="evidence" value="ECO:0007669"/>
    <property type="project" value="UniProtKB-ARBA"/>
</dbReference>
<reference evidence="2" key="1">
    <citation type="journal article" date="2020" name="G3 (Bethesda)">
        <title>High-Quality Assemblies for Three Invasive Social Wasps from the &lt;i&gt;Vespula&lt;/i&gt; Genus.</title>
        <authorList>
            <person name="Harrop T.W.R."/>
            <person name="Guhlin J."/>
            <person name="McLaughlin G.M."/>
            <person name="Permina E."/>
            <person name="Stockwell P."/>
            <person name="Gilligan J."/>
            <person name="Le Lec M.F."/>
            <person name="Gruber M.A.M."/>
            <person name="Quinn O."/>
            <person name="Lovegrove M."/>
            <person name="Duncan E.J."/>
            <person name="Remnant E.J."/>
            <person name="Van Eeckhoven J."/>
            <person name="Graham B."/>
            <person name="Knapp R.A."/>
            <person name="Langford K.W."/>
            <person name="Kronenberg Z."/>
            <person name="Press M.O."/>
            <person name="Eacker S.M."/>
            <person name="Wilson-Rankin E.E."/>
            <person name="Purcell J."/>
            <person name="Lester P.J."/>
            <person name="Dearden P.K."/>
        </authorList>
    </citation>
    <scope>NUCLEOTIDE SEQUENCE</scope>
    <source>
        <strain evidence="2">Linc-1</strain>
    </source>
</reference>
<organism evidence="2 3">
    <name type="scientific">Vespula germanica</name>
    <name type="common">German yellow jacket</name>
    <name type="synonym">Paravespula germanica</name>
    <dbReference type="NCBI Taxonomy" id="30212"/>
    <lineage>
        <taxon>Eukaryota</taxon>
        <taxon>Metazoa</taxon>
        <taxon>Ecdysozoa</taxon>
        <taxon>Arthropoda</taxon>
        <taxon>Hexapoda</taxon>
        <taxon>Insecta</taxon>
        <taxon>Pterygota</taxon>
        <taxon>Neoptera</taxon>
        <taxon>Endopterygota</taxon>
        <taxon>Hymenoptera</taxon>
        <taxon>Apocrita</taxon>
        <taxon>Aculeata</taxon>
        <taxon>Vespoidea</taxon>
        <taxon>Vespidae</taxon>
        <taxon>Vespinae</taxon>
        <taxon>Vespula</taxon>
    </lineage>
</organism>
<keyword evidence="3" id="KW-1185">Reference proteome</keyword>
<feature type="domain" description="Reverse transcriptase" evidence="1">
    <location>
        <begin position="42"/>
        <end position="134"/>
    </location>
</feature>
<dbReference type="AlphaFoldDB" id="A0A834NMW5"/>
<dbReference type="Gene3D" id="3.10.10.10">
    <property type="entry name" value="HIV Type 1 Reverse Transcriptase, subunit A, domain 1"/>
    <property type="match status" value="1"/>
</dbReference>
<sequence>MAEKKVIQPSKSEYAKPVVITFKKYRSYQVCVDYYELNEQIKLNHFSIPLIQDIINKFKRARILFIINLKITSFIMQERQYKFLKTPFGFSVNPTRFLRFVDEVFKDLIRRRIIFMYVDDIIITKKTELKKHSTIY</sequence>
<comment type="caution">
    <text evidence="2">The sequence shown here is derived from an EMBL/GenBank/DDBJ whole genome shotgun (WGS) entry which is preliminary data.</text>
</comment>
<evidence type="ECO:0000259" key="1">
    <source>
        <dbReference type="Pfam" id="PF00078"/>
    </source>
</evidence>
<dbReference type="InterPro" id="IPR053134">
    <property type="entry name" value="RNA-dir_DNA_polymerase"/>
</dbReference>
<dbReference type="Pfam" id="PF00078">
    <property type="entry name" value="RVT_1"/>
    <property type="match status" value="1"/>
</dbReference>
<gene>
    <name evidence="2" type="ORF">HZH68_002700</name>
</gene>
<evidence type="ECO:0000313" key="3">
    <source>
        <dbReference type="Proteomes" id="UP000617340"/>
    </source>
</evidence>
<protein>
    <recommendedName>
        <fullName evidence="1">Reverse transcriptase domain-containing protein</fullName>
    </recommendedName>
</protein>
<dbReference type="InterPro" id="IPR043502">
    <property type="entry name" value="DNA/RNA_pol_sf"/>
</dbReference>
<dbReference type="SUPFAM" id="SSF56672">
    <property type="entry name" value="DNA/RNA polymerases"/>
    <property type="match status" value="1"/>
</dbReference>
<dbReference type="PANTHER" id="PTHR24559">
    <property type="entry name" value="TRANSPOSON TY3-I GAG-POL POLYPROTEIN"/>
    <property type="match status" value="1"/>
</dbReference>
<proteinExistence type="predicted"/>
<dbReference type="EMBL" id="JACSDZ010000002">
    <property type="protein sequence ID" value="KAF7414211.1"/>
    <property type="molecule type" value="Genomic_DNA"/>
</dbReference>
<dbReference type="PANTHER" id="PTHR24559:SF444">
    <property type="entry name" value="REVERSE TRANSCRIPTASE DOMAIN-CONTAINING PROTEIN"/>
    <property type="match status" value="1"/>
</dbReference>
<name>A0A834NMW5_VESGE</name>
<dbReference type="Proteomes" id="UP000617340">
    <property type="component" value="Unassembled WGS sequence"/>
</dbReference>
<accession>A0A834NMW5</accession>